<reference evidence="2" key="1">
    <citation type="journal article" date="2014" name="Int. J. Syst. Evol. Microbiol.">
        <title>Complete genome of a new Firmicutes species belonging to the dominant human colonic microbiota ('Ruminococcus bicirculans') reveals two chromosomes and a selective capacity to utilize plant glucans.</title>
        <authorList>
            <consortium name="NISC Comparative Sequencing Program"/>
            <person name="Wegmann U."/>
            <person name="Louis P."/>
            <person name="Goesmann A."/>
            <person name="Henrissat B."/>
            <person name="Duncan S.H."/>
            <person name="Flint H.J."/>
        </authorList>
    </citation>
    <scope>NUCLEOTIDE SEQUENCE</scope>
    <source>
        <strain evidence="2">NBRC 108219</strain>
    </source>
</reference>
<reference evidence="2" key="2">
    <citation type="submission" date="2023-01" db="EMBL/GenBank/DDBJ databases">
        <title>Draft genome sequence of Algimonas ampicilliniresistens strain NBRC 108219.</title>
        <authorList>
            <person name="Sun Q."/>
            <person name="Mori K."/>
        </authorList>
    </citation>
    <scope>NUCLEOTIDE SEQUENCE</scope>
    <source>
        <strain evidence="2">NBRC 108219</strain>
    </source>
</reference>
<dbReference type="Proteomes" id="UP001161391">
    <property type="component" value="Unassembled WGS sequence"/>
</dbReference>
<feature type="transmembrane region" description="Helical" evidence="1">
    <location>
        <begin position="215"/>
        <end position="234"/>
    </location>
</feature>
<evidence type="ECO:0000313" key="3">
    <source>
        <dbReference type="Proteomes" id="UP001161391"/>
    </source>
</evidence>
<organism evidence="2 3">
    <name type="scientific">Algimonas ampicilliniresistens</name>
    <dbReference type="NCBI Taxonomy" id="1298735"/>
    <lineage>
        <taxon>Bacteria</taxon>
        <taxon>Pseudomonadati</taxon>
        <taxon>Pseudomonadota</taxon>
        <taxon>Alphaproteobacteria</taxon>
        <taxon>Maricaulales</taxon>
        <taxon>Robiginitomaculaceae</taxon>
        <taxon>Algimonas</taxon>
    </lineage>
</organism>
<keyword evidence="1" id="KW-0472">Membrane</keyword>
<accession>A0ABQ5VB78</accession>
<feature type="transmembrane region" description="Helical" evidence="1">
    <location>
        <begin position="33"/>
        <end position="56"/>
    </location>
</feature>
<evidence type="ECO:0000256" key="1">
    <source>
        <dbReference type="SAM" id="Phobius"/>
    </source>
</evidence>
<feature type="transmembrane region" description="Helical" evidence="1">
    <location>
        <begin position="145"/>
        <end position="165"/>
    </location>
</feature>
<name>A0ABQ5VB78_9PROT</name>
<protein>
    <recommendedName>
        <fullName evidence="4">DUF998 domain-containing protein</fullName>
    </recommendedName>
</protein>
<evidence type="ECO:0008006" key="4">
    <source>
        <dbReference type="Google" id="ProtNLM"/>
    </source>
</evidence>
<keyword evidence="1" id="KW-1133">Transmembrane helix</keyword>
<dbReference type="EMBL" id="BSNK01000002">
    <property type="protein sequence ID" value="GLQ24242.1"/>
    <property type="molecule type" value="Genomic_DNA"/>
</dbReference>
<evidence type="ECO:0000313" key="2">
    <source>
        <dbReference type="EMBL" id="GLQ24242.1"/>
    </source>
</evidence>
<feature type="transmembrane region" description="Helical" evidence="1">
    <location>
        <begin position="88"/>
        <end position="107"/>
    </location>
</feature>
<sequence length="242" mass="26788">MQMTRKGNLSLFDEIFALVKTGALRLRSWTLRLALFTCVLILPASILLIVIGQPWVAPKWMFFDSLTAAEFSDDCCHIYYGFVSNLGIFLWIGTAAIALFSAVLFAMIPQLRRYFGFALSAGILSGWLGLDDAFLLHEVAFPELGVPQIAVLGSYLILALIYGLVSWRTLLSSEFWLLGLAAFGVGTSLAVDVILHSIDDTVIIIEDSAKFMGLFSWFAFHALTYLLILTSSWTTPRTPKSS</sequence>
<comment type="caution">
    <text evidence="2">The sequence shown here is derived from an EMBL/GenBank/DDBJ whole genome shotgun (WGS) entry which is preliminary data.</text>
</comment>
<gene>
    <name evidence="2" type="ORF">GCM10007853_21160</name>
</gene>
<feature type="transmembrane region" description="Helical" evidence="1">
    <location>
        <begin position="177"/>
        <end position="195"/>
    </location>
</feature>
<feature type="transmembrane region" description="Helical" evidence="1">
    <location>
        <begin position="114"/>
        <end position="130"/>
    </location>
</feature>
<proteinExistence type="predicted"/>
<keyword evidence="1" id="KW-0812">Transmembrane</keyword>
<keyword evidence="3" id="KW-1185">Reference proteome</keyword>